<reference evidence="4" key="1">
    <citation type="submission" date="2022-12" db="EMBL/GenBank/DDBJ databases">
        <title>Paracoccus sp. EF6 isolated from a lake water.</title>
        <authorList>
            <person name="Liu H."/>
        </authorList>
    </citation>
    <scope>NUCLEOTIDE SEQUENCE</scope>
    <source>
        <strain evidence="4">EF6</strain>
    </source>
</reference>
<evidence type="ECO:0000256" key="1">
    <source>
        <dbReference type="ARBA" id="ARBA00022553"/>
    </source>
</evidence>
<evidence type="ECO:0000256" key="2">
    <source>
        <dbReference type="PROSITE-ProRule" id="PRU00169"/>
    </source>
</evidence>
<feature type="domain" description="Response regulatory" evidence="3">
    <location>
        <begin position="16"/>
        <end position="128"/>
    </location>
</feature>
<proteinExistence type="predicted"/>
<feature type="modified residue" description="4-aspartylphosphate" evidence="2">
    <location>
        <position position="66"/>
    </location>
</feature>
<evidence type="ECO:0000313" key="5">
    <source>
        <dbReference type="Proteomes" id="UP001149822"/>
    </source>
</evidence>
<protein>
    <submittedName>
        <fullName evidence="4">Response regulator</fullName>
    </submittedName>
</protein>
<keyword evidence="1 2" id="KW-0597">Phosphoprotein</keyword>
<name>A0ABT4JBA8_9RHOB</name>
<dbReference type="Pfam" id="PF00072">
    <property type="entry name" value="Response_reg"/>
    <property type="match status" value="1"/>
</dbReference>
<sequence>MTGKTSESSDGDSRPVVLVVEDEFMVALDIQAMLKGNGYRALGPASSVDAALRLLAHEQPDLAVLDVNLHGQPVVPVAKRLRSLQIPFVIASAYGSFDFEDSEVLAEVENVEKPFTERQLLAAMRRLEATG</sequence>
<dbReference type="InterPro" id="IPR011006">
    <property type="entry name" value="CheY-like_superfamily"/>
</dbReference>
<dbReference type="EMBL" id="JAPTYD010000091">
    <property type="protein sequence ID" value="MCZ0964363.1"/>
    <property type="molecule type" value="Genomic_DNA"/>
</dbReference>
<dbReference type="PROSITE" id="PS50110">
    <property type="entry name" value="RESPONSE_REGULATORY"/>
    <property type="match status" value="1"/>
</dbReference>
<gene>
    <name evidence="4" type="ORF">OU682_22630</name>
</gene>
<dbReference type="SUPFAM" id="SSF52172">
    <property type="entry name" value="CheY-like"/>
    <property type="match status" value="1"/>
</dbReference>
<keyword evidence="5" id="KW-1185">Reference proteome</keyword>
<dbReference type="InterPro" id="IPR001789">
    <property type="entry name" value="Sig_transdc_resp-reg_receiver"/>
</dbReference>
<comment type="caution">
    <text evidence="4">The sequence shown here is derived from an EMBL/GenBank/DDBJ whole genome shotgun (WGS) entry which is preliminary data.</text>
</comment>
<dbReference type="InterPro" id="IPR050595">
    <property type="entry name" value="Bact_response_regulator"/>
</dbReference>
<organism evidence="4 5">
    <name type="scientific">Paracoccus benzoatiresistens</name>
    <dbReference type="NCBI Taxonomy" id="2997341"/>
    <lineage>
        <taxon>Bacteria</taxon>
        <taxon>Pseudomonadati</taxon>
        <taxon>Pseudomonadota</taxon>
        <taxon>Alphaproteobacteria</taxon>
        <taxon>Rhodobacterales</taxon>
        <taxon>Paracoccaceae</taxon>
        <taxon>Paracoccus</taxon>
    </lineage>
</organism>
<accession>A0ABT4JBA8</accession>
<dbReference type="RefSeq" id="WP_268944455.1">
    <property type="nucleotide sequence ID" value="NZ_JAPTYD010000091.1"/>
</dbReference>
<dbReference type="Proteomes" id="UP001149822">
    <property type="component" value="Unassembled WGS sequence"/>
</dbReference>
<evidence type="ECO:0000313" key="4">
    <source>
        <dbReference type="EMBL" id="MCZ0964363.1"/>
    </source>
</evidence>
<dbReference type="Gene3D" id="3.40.50.2300">
    <property type="match status" value="1"/>
</dbReference>
<evidence type="ECO:0000259" key="3">
    <source>
        <dbReference type="PROSITE" id="PS50110"/>
    </source>
</evidence>
<dbReference type="PANTHER" id="PTHR44591">
    <property type="entry name" value="STRESS RESPONSE REGULATOR PROTEIN 1"/>
    <property type="match status" value="1"/>
</dbReference>
<dbReference type="SMART" id="SM00448">
    <property type="entry name" value="REC"/>
    <property type="match status" value="1"/>
</dbReference>
<dbReference type="PANTHER" id="PTHR44591:SF3">
    <property type="entry name" value="RESPONSE REGULATORY DOMAIN-CONTAINING PROTEIN"/>
    <property type="match status" value="1"/>
</dbReference>